<evidence type="ECO:0000313" key="6">
    <source>
        <dbReference type="EMBL" id="QFG06512.2"/>
    </source>
</evidence>
<proteinExistence type="predicted"/>
<name>A0A6M2ZHV9_9CAUD</name>
<dbReference type="Proteomes" id="UP000515683">
    <property type="component" value="Segment"/>
</dbReference>
<dbReference type="GO" id="GO:0031418">
    <property type="term" value="F:L-ascorbic acid binding"/>
    <property type="evidence" value="ECO:0007669"/>
    <property type="project" value="InterPro"/>
</dbReference>
<dbReference type="Gene3D" id="2.60.120.620">
    <property type="entry name" value="q2cbj1_9rhob like domain"/>
    <property type="match status" value="1"/>
</dbReference>
<dbReference type="InterPro" id="IPR045054">
    <property type="entry name" value="P4HA-like"/>
</dbReference>
<dbReference type="PROSITE" id="PS51471">
    <property type="entry name" value="FE2OG_OXY"/>
    <property type="match status" value="1"/>
</dbReference>
<comment type="cofactor">
    <cofactor evidence="1">
        <name>L-ascorbate</name>
        <dbReference type="ChEBI" id="CHEBI:38290"/>
    </cofactor>
</comment>
<reference evidence="6" key="1">
    <citation type="submission" date="2019-04" db="EMBL/GenBank/DDBJ databases">
        <title>Genomic and proteomic characterization of cyanophage S-SCSM1 provides new insights into understanding the viral gene diversity and phage-host interactions.</title>
        <authorList>
            <person name="Wang Q."/>
            <person name="Xu Y."/>
            <person name="Jiao N."/>
            <person name="Zhang R."/>
        </authorList>
    </citation>
    <scope>NUCLEOTIDE SEQUENCE [LARGE SCALE GENOMIC DNA]</scope>
</reference>
<protein>
    <submittedName>
        <fullName evidence="6">2OG-Fe(II) oxygenase superfamily protein</fullName>
    </submittedName>
</protein>
<keyword evidence="2" id="KW-0479">Metal-binding</keyword>
<organism evidence="6 7">
    <name type="scientific">Synechococcus phage S-SCSM1</name>
    <dbReference type="NCBI Taxonomy" id="2588487"/>
    <lineage>
        <taxon>Viruses</taxon>
        <taxon>Duplodnaviria</taxon>
        <taxon>Heunggongvirae</taxon>
        <taxon>Uroviricota</taxon>
        <taxon>Caudoviricetes</taxon>
        <taxon>Pantevenvirales</taxon>
        <taxon>Kyanoviridae</taxon>
        <taxon>Zhoulongquanvirus</taxon>
        <taxon>Zhoulongquanvirus esscess</taxon>
    </lineage>
</organism>
<dbReference type="InterPro" id="IPR006620">
    <property type="entry name" value="Pro_4_hyd_alph"/>
</dbReference>
<sequence>MKDELMKNNYLVVPGFIDADHAKRLEDEFFVTDAKFNFNGDEQAPNSASVWNYLPALELLTNKTSHVSELVGETVLPTYTYSRIYRNGSVLAKHTDRPACEVSMTLHLGGDVPWAIWIETPEGEKRCVSLNPGDAMLYLGCVAPHWRDRFTGEHYTQFFLHYVRSRGMYGAAFFDQERDVIEDHESLLEEYDDMRNRLEHSNPRAILPKKYREKQQGSIDIVKVDNNDEGFVDFDNVVIANSKYEKFLKKKDTPEIVNSSANKLSVKKLEDFIWHGEEFIDPEFCDKLLEEYAPTNYWEPTLTGSGHDPDARRCEMIPISDQGIIEENNTEERKELDEYLFNVVKDIIEDYQKMHPEFELEVQEDSGYELLKYEVGDFYIQHSDSFKEQPRALTVIMSMNDGYEGGEVALFNRELVYKLGAGDILVFPSNFMYPHEIMPVTSGTRYSIITWIV</sequence>
<evidence type="ECO:0000256" key="3">
    <source>
        <dbReference type="ARBA" id="ARBA00022964"/>
    </source>
</evidence>
<dbReference type="GO" id="GO:0005506">
    <property type="term" value="F:iron ion binding"/>
    <property type="evidence" value="ECO:0007669"/>
    <property type="project" value="InterPro"/>
</dbReference>
<dbReference type="InterPro" id="IPR005123">
    <property type="entry name" value="Oxoglu/Fe-dep_dioxygenase_dom"/>
</dbReference>
<dbReference type="EMBL" id="MK867354">
    <property type="protein sequence ID" value="QFG06512.2"/>
    <property type="molecule type" value="Genomic_DNA"/>
</dbReference>
<keyword evidence="3" id="KW-0223">Dioxygenase</keyword>
<accession>A0A6M2ZHV9</accession>
<dbReference type="GO" id="GO:0004656">
    <property type="term" value="F:procollagen-proline 4-dioxygenase activity"/>
    <property type="evidence" value="ECO:0007669"/>
    <property type="project" value="TreeGrafter"/>
</dbReference>
<keyword evidence="4" id="KW-0560">Oxidoreductase</keyword>
<dbReference type="PANTHER" id="PTHR10869">
    <property type="entry name" value="PROLYL 4-HYDROXYLASE ALPHA SUBUNIT"/>
    <property type="match status" value="1"/>
</dbReference>
<evidence type="ECO:0000313" key="7">
    <source>
        <dbReference type="Proteomes" id="UP000515683"/>
    </source>
</evidence>
<evidence type="ECO:0000256" key="1">
    <source>
        <dbReference type="ARBA" id="ARBA00001961"/>
    </source>
</evidence>
<dbReference type="SMART" id="SM00702">
    <property type="entry name" value="P4Hc"/>
    <property type="match status" value="1"/>
</dbReference>
<evidence type="ECO:0000256" key="2">
    <source>
        <dbReference type="ARBA" id="ARBA00022723"/>
    </source>
</evidence>
<evidence type="ECO:0000256" key="5">
    <source>
        <dbReference type="ARBA" id="ARBA00023004"/>
    </source>
</evidence>
<dbReference type="InterPro" id="IPR044862">
    <property type="entry name" value="Pro_4_hyd_alph_FE2OG_OXY"/>
</dbReference>
<gene>
    <name evidence="6" type="ORF">SSCSM1_248</name>
</gene>
<keyword evidence="7" id="KW-1185">Reference proteome</keyword>
<dbReference type="PANTHER" id="PTHR10869:SF246">
    <property type="entry name" value="TRANSMEMBRANE PROLYL 4-HYDROXYLASE"/>
    <property type="match status" value="1"/>
</dbReference>
<keyword evidence="5" id="KW-0408">Iron</keyword>
<dbReference type="Pfam" id="PF13640">
    <property type="entry name" value="2OG-FeII_Oxy_3"/>
    <property type="match status" value="1"/>
</dbReference>
<evidence type="ECO:0000256" key="4">
    <source>
        <dbReference type="ARBA" id="ARBA00023002"/>
    </source>
</evidence>